<evidence type="ECO:0000313" key="12">
    <source>
        <dbReference type="Proteomes" id="UP001212152"/>
    </source>
</evidence>
<dbReference type="PANTHER" id="PTHR45624:SF4">
    <property type="entry name" value="CONGESTED-LIKE TRACHEA PROTEIN-RELATED"/>
    <property type="match status" value="1"/>
</dbReference>
<dbReference type="InterPro" id="IPR018108">
    <property type="entry name" value="MCP_transmembrane"/>
</dbReference>
<keyword evidence="6" id="KW-1133">Transmembrane helix</keyword>
<evidence type="ECO:0000256" key="3">
    <source>
        <dbReference type="ARBA" id="ARBA00022448"/>
    </source>
</evidence>
<keyword evidence="4 9" id="KW-0812">Transmembrane</keyword>
<keyword evidence="3 10" id="KW-0813">Transport</keyword>
<accession>A0AAD5TI99</accession>
<dbReference type="InterPro" id="IPR023395">
    <property type="entry name" value="MCP_dom_sf"/>
</dbReference>
<name>A0AAD5TI99_9FUNG</name>
<feature type="repeat" description="Solcar" evidence="9">
    <location>
        <begin position="13"/>
        <end position="96"/>
    </location>
</feature>
<keyword evidence="7" id="KW-0496">Mitochondrion</keyword>
<proteinExistence type="inferred from homology"/>
<evidence type="ECO:0000256" key="10">
    <source>
        <dbReference type="RuleBase" id="RU000488"/>
    </source>
</evidence>
<feature type="repeat" description="Solcar" evidence="9">
    <location>
        <begin position="109"/>
        <end position="198"/>
    </location>
</feature>
<comment type="subcellular location">
    <subcellularLocation>
        <location evidence="1">Mitochondrion membrane</location>
        <topology evidence="1">Multi-pass membrane protein</topology>
    </subcellularLocation>
</comment>
<dbReference type="GO" id="GO:0031966">
    <property type="term" value="C:mitochondrial membrane"/>
    <property type="evidence" value="ECO:0007669"/>
    <property type="project" value="UniProtKB-SubCell"/>
</dbReference>
<dbReference type="Pfam" id="PF00153">
    <property type="entry name" value="Mito_carr"/>
    <property type="match status" value="3"/>
</dbReference>
<evidence type="ECO:0000256" key="6">
    <source>
        <dbReference type="ARBA" id="ARBA00022989"/>
    </source>
</evidence>
<protein>
    <submittedName>
        <fullName evidence="11">Carnitine transporter</fullName>
    </submittedName>
</protein>
<dbReference type="GO" id="GO:0015227">
    <property type="term" value="F:O-acyl-L-carnitine transmembrane transporter activity"/>
    <property type="evidence" value="ECO:0007669"/>
    <property type="project" value="TreeGrafter"/>
</dbReference>
<dbReference type="SUPFAM" id="SSF103506">
    <property type="entry name" value="Mitochondrial carrier"/>
    <property type="match status" value="1"/>
</dbReference>
<evidence type="ECO:0000256" key="7">
    <source>
        <dbReference type="ARBA" id="ARBA00023128"/>
    </source>
</evidence>
<dbReference type="Gene3D" id="1.50.40.10">
    <property type="entry name" value="Mitochondrial carrier domain"/>
    <property type="match status" value="2"/>
</dbReference>
<dbReference type="PRINTS" id="PR00926">
    <property type="entry name" value="MITOCARRIER"/>
</dbReference>
<evidence type="ECO:0000256" key="1">
    <source>
        <dbReference type="ARBA" id="ARBA00004225"/>
    </source>
</evidence>
<keyword evidence="8 9" id="KW-0472">Membrane</keyword>
<keyword evidence="5" id="KW-0677">Repeat</keyword>
<dbReference type="InterPro" id="IPR002067">
    <property type="entry name" value="MCP"/>
</dbReference>
<dbReference type="Proteomes" id="UP001212152">
    <property type="component" value="Unassembled WGS sequence"/>
</dbReference>
<sequence>MSDAVIANEPPKMDQIKSLLGGGAAGVATVLAGHPFDTLKVRLQTSNNYKGLADCFKQTVAKDGFLGLYRGMASPLIGVTPMFALSFWSYDLGCQLVRDLTPNRSKKDLTLTEYAIAGGFSAIPTTIVTTPMERVKVILQTQDQSVGGKKYTGMADAAAGMWKEGGIRSLYRGTIATLARDIPGSAAYFWAYESVYRALKPEGQDSLSVGSVLFAGGMAGVAMWSIAIPPDVIKSRIQSAPAGTYKGFMDCGVKIVAQEGPAALFKGLGPALLRAFPANAAGFLGRAAMMEVLHSLW</sequence>
<feature type="repeat" description="Solcar" evidence="9">
    <location>
        <begin position="207"/>
        <end position="292"/>
    </location>
</feature>
<dbReference type="PANTHER" id="PTHR45624">
    <property type="entry name" value="MITOCHONDRIAL BASIC AMINO ACIDS TRANSPORTER-RELATED"/>
    <property type="match status" value="1"/>
</dbReference>
<reference evidence="11" key="1">
    <citation type="submission" date="2020-05" db="EMBL/GenBank/DDBJ databases">
        <title>Phylogenomic resolution of chytrid fungi.</title>
        <authorList>
            <person name="Stajich J.E."/>
            <person name="Amses K."/>
            <person name="Simmons R."/>
            <person name="Seto K."/>
            <person name="Myers J."/>
            <person name="Bonds A."/>
            <person name="Quandt C.A."/>
            <person name="Barry K."/>
            <person name="Liu P."/>
            <person name="Grigoriev I."/>
            <person name="Longcore J.E."/>
            <person name="James T.Y."/>
        </authorList>
    </citation>
    <scope>NUCLEOTIDE SEQUENCE</scope>
    <source>
        <strain evidence="11">JEL0379</strain>
    </source>
</reference>
<dbReference type="GO" id="GO:0006839">
    <property type="term" value="P:mitochondrial transport"/>
    <property type="evidence" value="ECO:0007669"/>
    <property type="project" value="TreeGrafter"/>
</dbReference>
<organism evidence="11 12">
    <name type="scientific">Geranomyces variabilis</name>
    <dbReference type="NCBI Taxonomy" id="109894"/>
    <lineage>
        <taxon>Eukaryota</taxon>
        <taxon>Fungi</taxon>
        <taxon>Fungi incertae sedis</taxon>
        <taxon>Chytridiomycota</taxon>
        <taxon>Chytridiomycota incertae sedis</taxon>
        <taxon>Chytridiomycetes</taxon>
        <taxon>Spizellomycetales</taxon>
        <taxon>Powellomycetaceae</taxon>
        <taxon>Geranomyces</taxon>
    </lineage>
</organism>
<dbReference type="AlphaFoldDB" id="A0AAD5TI99"/>
<keyword evidence="12" id="KW-1185">Reference proteome</keyword>
<evidence type="ECO:0000313" key="11">
    <source>
        <dbReference type="EMBL" id="KAJ3177308.1"/>
    </source>
</evidence>
<dbReference type="PROSITE" id="PS50920">
    <property type="entry name" value="SOLCAR"/>
    <property type="match status" value="3"/>
</dbReference>
<comment type="caution">
    <text evidence="11">The sequence shown here is derived from an EMBL/GenBank/DDBJ whole genome shotgun (WGS) entry which is preliminary data.</text>
</comment>
<evidence type="ECO:0000256" key="2">
    <source>
        <dbReference type="ARBA" id="ARBA00006375"/>
    </source>
</evidence>
<comment type="similarity">
    <text evidence="2 10">Belongs to the mitochondrial carrier (TC 2.A.29) family.</text>
</comment>
<dbReference type="InterPro" id="IPR050567">
    <property type="entry name" value="Mitochondrial_Carrier"/>
</dbReference>
<evidence type="ECO:0000256" key="5">
    <source>
        <dbReference type="ARBA" id="ARBA00022737"/>
    </source>
</evidence>
<gene>
    <name evidence="11" type="primary">CRC1_1</name>
    <name evidence="11" type="ORF">HDU87_004560</name>
</gene>
<evidence type="ECO:0000256" key="8">
    <source>
        <dbReference type="ARBA" id="ARBA00023136"/>
    </source>
</evidence>
<dbReference type="EMBL" id="JADGJQ010000034">
    <property type="protein sequence ID" value="KAJ3177308.1"/>
    <property type="molecule type" value="Genomic_DNA"/>
</dbReference>
<evidence type="ECO:0000256" key="9">
    <source>
        <dbReference type="PROSITE-ProRule" id="PRU00282"/>
    </source>
</evidence>
<evidence type="ECO:0000256" key="4">
    <source>
        <dbReference type="ARBA" id="ARBA00022692"/>
    </source>
</evidence>
<dbReference type="GO" id="GO:1902603">
    <property type="term" value="P:carnitine transmembrane transport"/>
    <property type="evidence" value="ECO:0007669"/>
    <property type="project" value="TreeGrafter"/>
</dbReference>